<dbReference type="PANTHER" id="PTHR43798">
    <property type="entry name" value="MONOACYLGLYCEROL LIPASE"/>
    <property type="match status" value="1"/>
</dbReference>
<dbReference type="SUPFAM" id="SSF53474">
    <property type="entry name" value="alpha/beta-Hydrolases"/>
    <property type="match status" value="1"/>
</dbReference>
<sequence length="307" mass="32192">MSPRTHVTTGPFAPPAPRLELDVTSADGARLYAEVHGPEDAPAVVLAHGWTCSTAFWAAVVKDLAVDHKVVVYDQRGHGRSPASATGYSTSLLADDLGAVLQAALGPGERAVLAGHSMGAMTLMAAADRPYLRERAAALLLCSTGAAKLKLESRVFAVGPKALRGWAHRTFLHSRLPLGPVTPVGKKLLRYATMGPGARPAEIEACAYIVHACPPKARGRWGRVLSALDLEAQVRRIPVPTAVIQGLADRLTPAVHGRRLAAGLPDCLGVTELPGMGHMTPVEAPDAVSGAIRGLVKGHLMTEGERA</sequence>
<dbReference type="EC" id="3.5.1.-" evidence="3"/>
<name>A0A7K0CPB7_9ACTN</name>
<dbReference type="Gene3D" id="3.40.50.1820">
    <property type="entry name" value="alpha/beta hydrolase"/>
    <property type="match status" value="1"/>
</dbReference>
<comment type="caution">
    <text evidence="3">The sequence shown here is derived from an EMBL/GenBank/DDBJ whole genome shotgun (WGS) entry which is preliminary data.</text>
</comment>
<feature type="domain" description="AB hydrolase-1" evidence="2">
    <location>
        <begin position="44"/>
        <end position="289"/>
    </location>
</feature>
<dbReference type="InterPro" id="IPR050266">
    <property type="entry name" value="AB_hydrolase_sf"/>
</dbReference>
<evidence type="ECO:0000259" key="2">
    <source>
        <dbReference type="Pfam" id="PF12697"/>
    </source>
</evidence>
<reference evidence="3 4" key="1">
    <citation type="submission" date="2019-10" db="EMBL/GenBank/DDBJ databases">
        <title>Streptomyces smaragdinus sp. nov. and Streptomyces fabii sp. nov., isolated from the gut of fungus growing-termite Macrotermes natalensis.</title>
        <authorList>
            <person name="Schwitalla J."/>
            <person name="Benndorf R."/>
            <person name="Martin K."/>
            <person name="De Beer W."/>
            <person name="Kaster A.-K."/>
            <person name="Vollmers J."/>
            <person name="Poulsen M."/>
            <person name="Beemelmanns C."/>
        </authorList>
    </citation>
    <scope>NUCLEOTIDE SEQUENCE [LARGE SCALE GENOMIC DNA]</scope>
    <source>
        <strain evidence="3 4">RB5</strain>
    </source>
</reference>
<evidence type="ECO:0000313" key="3">
    <source>
        <dbReference type="EMBL" id="MQY15251.1"/>
    </source>
</evidence>
<dbReference type="InterPro" id="IPR000073">
    <property type="entry name" value="AB_hydrolase_1"/>
</dbReference>
<evidence type="ECO:0000256" key="1">
    <source>
        <dbReference type="ARBA" id="ARBA00022801"/>
    </source>
</evidence>
<dbReference type="Pfam" id="PF12697">
    <property type="entry name" value="Abhydrolase_6"/>
    <property type="match status" value="1"/>
</dbReference>
<dbReference type="InterPro" id="IPR029058">
    <property type="entry name" value="AB_hydrolase_fold"/>
</dbReference>
<keyword evidence="4" id="KW-1185">Reference proteome</keyword>
<dbReference type="OrthoDB" id="5422338at2"/>
<gene>
    <name evidence="3" type="primary">rutD_1</name>
    <name evidence="3" type="ORF">SRB5_54300</name>
</gene>
<accession>A0A7K0CPB7</accession>
<dbReference type="GO" id="GO:0016787">
    <property type="term" value="F:hydrolase activity"/>
    <property type="evidence" value="ECO:0007669"/>
    <property type="project" value="UniProtKB-KW"/>
</dbReference>
<keyword evidence="1 3" id="KW-0378">Hydrolase</keyword>
<evidence type="ECO:0000313" key="4">
    <source>
        <dbReference type="Proteomes" id="UP000466345"/>
    </source>
</evidence>
<protein>
    <submittedName>
        <fullName evidence="3">Putative aminoacrylate hydrolase RutD</fullName>
        <ecNumber evidence="3">3.5.1.-</ecNumber>
    </submittedName>
</protein>
<dbReference type="EMBL" id="WEGJ01000030">
    <property type="protein sequence ID" value="MQY15251.1"/>
    <property type="molecule type" value="Genomic_DNA"/>
</dbReference>
<dbReference type="PANTHER" id="PTHR43798:SF31">
    <property type="entry name" value="AB HYDROLASE SUPERFAMILY PROTEIN YCLE"/>
    <property type="match status" value="1"/>
</dbReference>
<organism evidence="3 4">
    <name type="scientific">Streptomyces smaragdinus</name>
    <dbReference type="NCBI Taxonomy" id="2585196"/>
    <lineage>
        <taxon>Bacteria</taxon>
        <taxon>Bacillati</taxon>
        <taxon>Actinomycetota</taxon>
        <taxon>Actinomycetes</taxon>
        <taxon>Kitasatosporales</taxon>
        <taxon>Streptomycetaceae</taxon>
        <taxon>Streptomyces</taxon>
    </lineage>
</organism>
<dbReference type="Proteomes" id="UP000466345">
    <property type="component" value="Unassembled WGS sequence"/>
</dbReference>
<dbReference type="RefSeq" id="WP_153456074.1">
    <property type="nucleotide sequence ID" value="NZ_WEGJ01000030.1"/>
</dbReference>
<proteinExistence type="predicted"/>
<dbReference type="AlphaFoldDB" id="A0A7K0CPB7"/>
<dbReference type="GO" id="GO:0016020">
    <property type="term" value="C:membrane"/>
    <property type="evidence" value="ECO:0007669"/>
    <property type="project" value="TreeGrafter"/>
</dbReference>